<evidence type="ECO:0000256" key="6">
    <source>
        <dbReference type="ARBA" id="ARBA00023027"/>
    </source>
</evidence>
<dbReference type="PANTHER" id="PTHR11085:SF6">
    <property type="entry name" value="NAD-DEPENDENT PROTEIN DEACETYLASE SIRTUIN-2"/>
    <property type="match status" value="1"/>
</dbReference>
<comment type="similarity">
    <text evidence="1 7">Belongs to the sirtuin family. Class I subfamily.</text>
</comment>
<dbReference type="Gene3D" id="3.40.50.1220">
    <property type="entry name" value="TPP-binding domain"/>
    <property type="match status" value="1"/>
</dbReference>
<feature type="active site" description="Proton acceptor" evidence="8 11">
    <location>
        <position position="132"/>
    </location>
</feature>
<keyword evidence="3 7" id="KW-0808">Transferase</keyword>
<name>A0A0P1KYN7_9SACH</name>
<evidence type="ECO:0000256" key="2">
    <source>
        <dbReference type="ARBA" id="ARBA00022491"/>
    </source>
</evidence>
<dbReference type="PANTHER" id="PTHR11085">
    <property type="entry name" value="NAD-DEPENDENT PROTEIN DEACYLASE SIRTUIN-5, MITOCHONDRIAL-RELATED"/>
    <property type="match status" value="1"/>
</dbReference>
<feature type="binding site" evidence="9">
    <location>
        <begin position="233"/>
        <end position="235"/>
    </location>
    <ligand>
        <name>NAD(+)</name>
        <dbReference type="ChEBI" id="CHEBI:57540"/>
    </ligand>
</feature>
<evidence type="ECO:0000256" key="4">
    <source>
        <dbReference type="ARBA" id="ARBA00022723"/>
    </source>
</evidence>
<feature type="binding site" evidence="10 11">
    <location>
        <position position="140"/>
    </location>
    <ligand>
        <name>Zn(2+)</name>
        <dbReference type="ChEBI" id="CHEBI:29105"/>
    </ligand>
</feature>
<dbReference type="PROSITE" id="PS50305">
    <property type="entry name" value="SIRTUIN"/>
    <property type="match status" value="1"/>
</dbReference>
<sequence>MKDKKVDAIKKIAKLISDNPDSKVIFLVGAGISTSCGIPDFRSPGTGLYDNLAKLNLPFAEAVFDIEYFEQNPKPFYTLAKELYPGNYKPSKFHQLMKVFQDKGRLHRVFTQNIDTLERAAGIHSDLLVEAHGSFALNHCISCKKEYPQNVFKDKMLAGEEFANCEECEGLIKPQIVFFGENLPRKFFLTWDKDVTELDDKSIVVVAGTSLAVYPFASLPEEVPKATTRALINLEKVGDFKTNPRKCDIFYSGSADGAATELAKELGWLSELDSLSKLLETDEESTENVASGKEGEAAKVDSIVKDLEKLELKEDT</sequence>
<evidence type="ECO:0000313" key="13">
    <source>
        <dbReference type="EMBL" id="CUS25060.1"/>
    </source>
</evidence>
<evidence type="ECO:0000256" key="10">
    <source>
        <dbReference type="PIRSR" id="PIRSR037938-3"/>
    </source>
</evidence>
<comment type="cofactor">
    <cofactor evidence="10">
        <name>Zn(2+)</name>
        <dbReference type="ChEBI" id="CHEBI:29105"/>
    </cofactor>
    <text evidence="10">Binds 1 zinc ion per subunit.</text>
</comment>
<dbReference type="GO" id="GO:0008270">
    <property type="term" value="F:zinc ion binding"/>
    <property type="evidence" value="ECO:0007669"/>
    <property type="project" value="UniProtKB-UniRule"/>
</dbReference>
<organism evidence="13 14">
    <name type="scientific">Lachancea quebecensis</name>
    <dbReference type="NCBI Taxonomy" id="1654605"/>
    <lineage>
        <taxon>Eukaryota</taxon>
        <taxon>Fungi</taxon>
        <taxon>Dikarya</taxon>
        <taxon>Ascomycota</taxon>
        <taxon>Saccharomycotina</taxon>
        <taxon>Saccharomycetes</taxon>
        <taxon>Saccharomycetales</taxon>
        <taxon>Saccharomycetaceae</taxon>
        <taxon>Lachancea</taxon>
    </lineage>
</organism>
<evidence type="ECO:0000256" key="11">
    <source>
        <dbReference type="PROSITE-ProRule" id="PRU00236"/>
    </source>
</evidence>
<dbReference type="InterPro" id="IPR050134">
    <property type="entry name" value="NAD-dep_sirtuin_deacylases"/>
</dbReference>
<dbReference type="Gene3D" id="3.30.1600.10">
    <property type="entry name" value="SIR2/SIRT2 'Small Domain"/>
    <property type="match status" value="1"/>
</dbReference>
<feature type="binding site" evidence="9">
    <location>
        <begin position="30"/>
        <end position="34"/>
    </location>
    <ligand>
        <name>NAD(+)</name>
        <dbReference type="ChEBI" id="CHEBI:57540"/>
    </ligand>
</feature>
<keyword evidence="2" id="KW-0678">Repressor</keyword>
<reference evidence="14" key="1">
    <citation type="submission" date="2015-10" db="EMBL/GenBank/DDBJ databases">
        <authorList>
            <person name="Devillers H."/>
        </authorList>
    </citation>
    <scope>NUCLEOTIDE SEQUENCE [LARGE SCALE GENOMIC DNA]</scope>
</reference>
<dbReference type="InterPro" id="IPR003000">
    <property type="entry name" value="Sirtuin"/>
</dbReference>
<keyword evidence="5 7" id="KW-0862">Zinc</keyword>
<comment type="catalytic activity">
    <reaction evidence="7">
        <text>N(6)-acetyl-L-lysyl-[protein] + NAD(+) + H2O = 2''-O-acetyl-ADP-D-ribose + nicotinamide + L-lysyl-[protein]</text>
        <dbReference type="Rhea" id="RHEA:43636"/>
        <dbReference type="Rhea" id="RHEA-COMP:9752"/>
        <dbReference type="Rhea" id="RHEA-COMP:10731"/>
        <dbReference type="ChEBI" id="CHEBI:15377"/>
        <dbReference type="ChEBI" id="CHEBI:17154"/>
        <dbReference type="ChEBI" id="CHEBI:29969"/>
        <dbReference type="ChEBI" id="CHEBI:57540"/>
        <dbReference type="ChEBI" id="CHEBI:61930"/>
        <dbReference type="ChEBI" id="CHEBI:83767"/>
        <dbReference type="EC" id="2.3.1.286"/>
    </reaction>
</comment>
<dbReference type="EMBL" id="LN890529">
    <property type="protein sequence ID" value="CUS25060.1"/>
    <property type="molecule type" value="Genomic_DNA"/>
</dbReference>
<keyword evidence="14" id="KW-1185">Reference proteome</keyword>
<dbReference type="InterPro" id="IPR017328">
    <property type="entry name" value="Sirtuin_class_I"/>
</dbReference>
<gene>
    <name evidence="13" type="ORF">LAQU0_S26e00122g</name>
</gene>
<evidence type="ECO:0000256" key="5">
    <source>
        <dbReference type="ARBA" id="ARBA00022833"/>
    </source>
</evidence>
<evidence type="ECO:0000256" key="3">
    <source>
        <dbReference type="ARBA" id="ARBA00022679"/>
    </source>
</evidence>
<dbReference type="Pfam" id="PF02146">
    <property type="entry name" value="SIR2"/>
    <property type="match status" value="1"/>
</dbReference>
<accession>A0A0P1KYN7</accession>
<feature type="binding site" evidence="10 11">
    <location>
        <position position="165"/>
    </location>
    <ligand>
        <name>Zn(2+)</name>
        <dbReference type="ChEBI" id="CHEBI:29105"/>
    </ligand>
</feature>
<dbReference type="EC" id="2.3.1.286" evidence="7"/>
<feature type="domain" description="Deacetylase sirtuin-type" evidence="12">
    <location>
        <begin position="2"/>
        <end position="269"/>
    </location>
</feature>
<dbReference type="Proteomes" id="UP000236544">
    <property type="component" value="Unassembled WGS sequence"/>
</dbReference>
<keyword evidence="6 7" id="KW-0520">NAD</keyword>
<evidence type="ECO:0000256" key="9">
    <source>
        <dbReference type="PIRSR" id="PIRSR037938-2"/>
    </source>
</evidence>
<evidence type="ECO:0000259" key="12">
    <source>
        <dbReference type="PROSITE" id="PS50305"/>
    </source>
</evidence>
<evidence type="ECO:0000256" key="1">
    <source>
        <dbReference type="ARBA" id="ARBA00006924"/>
    </source>
</evidence>
<evidence type="ECO:0000313" key="14">
    <source>
        <dbReference type="Proteomes" id="UP000236544"/>
    </source>
</evidence>
<dbReference type="SUPFAM" id="SSF52467">
    <property type="entry name" value="DHS-like NAD/FAD-binding domain"/>
    <property type="match status" value="1"/>
</dbReference>
<dbReference type="GO" id="GO:0017136">
    <property type="term" value="F:histone deacetylase activity, NAD-dependent"/>
    <property type="evidence" value="ECO:0007669"/>
    <property type="project" value="InterPro"/>
</dbReference>
<proteinExistence type="inferred from homology"/>
<feature type="binding site" evidence="9">
    <location>
        <begin position="112"/>
        <end position="115"/>
    </location>
    <ligand>
        <name>NAD(+)</name>
        <dbReference type="ChEBI" id="CHEBI:57540"/>
    </ligand>
</feature>
<evidence type="ECO:0000256" key="7">
    <source>
        <dbReference type="PIRNR" id="PIRNR037938"/>
    </source>
</evidence>
<dbReference type="InterPro" id="IPR029035">
    <property type="entry name" value="DHS-like_NAD/FAD-binding_dom"/>
</dbReference>
<dbReference type="AlphaFoldDB" id="A0A0P1KYN7"/>
<feature type="binding site" evidence="10 11">
    <location>
        <position position="168"/>
    </location>
    <ligand>
        <name>Zn(2+)</name>
        <dbReference type="ChEBI" id="CHEBI:29105"/>
    </ligand>
</feature>
<feature type="binding site" evidence="9">
    <location>
        <begin position="209"/>
        <end position="210"/>
    </location>
    <ligand>
        <name>NAD(+)</name>
        <dbReference type="ChEBI" id="CHEBI:57540"/>
    </ligand>
</feature>
<protein>
    <recommendedName>
        <fullName evidence="7">NAD-dependent protein deacetylase</fullName>
        <ecNumber evidence="7">2.3.1.286</ecNumber>
    </recommendedName>
</protein>
<dbReference type="GO" id="GO:0005634">
    <property type="term" value="C:nucleus"/>
    <property type="evidence" value="ECO:0007669"/>
    <property type="project" value="TreeGrafter"/>
</dbReference>
<dbReference type="GO" id="GO:0070403">
    <property type="term" value="F:NAD+ binding"/>
    <property type="evidence" value="ECO:0007669"/>
    <property type="project" value="UniProtKB-UniRule"/>
</dbReference>
<dbReference type="CDD" id="cd01408">
    <property type="entry name" value="SIRT1"/>
    <property type="match status" value="1"/>
</dbReference>
<keyword evidence="4 7" id="KW-0479">Metal-binding</keyword>
<evidence type="ECO:0000256" key="8">
    <source>
        <dbReference type="PIRSR" id="PIRSR037938-1"/>
    </source>
</evidence>
<dbReference type="OrthoDB" id="420264at2759"/>
<feature type="binding site" evidence="9">
    <location>
        <begin position="40"/>
        <end position="42"/>
    </location>
    <ligand>
        <name>NAD(+)</name>
        <dbReference type="ChEBI" id="CHEBI:57540"/>
    </ligand>
</feature>
<dbReference type="InterPro" id="IPR026591">
    <property type="entry name" value="Sirtuin_cat_small_dom_sf"/>
</dbReference>
<dbReference type="InterPro" id="IPR026590">
    <property type="entry name" value="Ssirtuin_cat_dom"/>
</dbReference>
<feature type="binding site" evidence="10 11">
    <location>
        <position position="143"/>
    </location>
    <ligand>
        <name>Zn(2+)</name>
        <dbReference type="ChEBI" id="CHEBI:29105"/>
    </ligand>
</feature>
<dbReference type="PIRSF" id="PIRSF037938">
    <property type="entry name" value="SIR2_euk"/>
    <property type="match status" value="1"/>
</dbReference>